<evidence type="ECO:0000313" key="2">
    <source>
        <dbReference type="Proteomes" id="UP000693804"/>
    </source>
</evidence>
<dbReference type="Proteomes" id="UP000693804">
    <property type="component" value="Segment"/>
</dbReference>
<sequence>MSDQKKISEPVTGVELEVIEELAEGNFAPSQIALSLRRDKRSFMHLWRDPKSAVRLAYERGRLEIEKTKVNQLITKIEGGSETAIQIHDKHTELQRFEDIKKTIFSFE</sequence>
<proteinExistence type="predicted"/>
<reference evidence="1" key="1">
    <citation type="submission" date="2020-07" db="EMBL/GenBank/DDBJ databases">
        <title>Highly diverse flavobacterial phages as mortality factor during North Sea spring blooms.</title>
        <authorList>
            <person name="Bartlau N."/>
            <person name="Wichels A."/>
            <person name="Krohne G."/>
            <person name="Adriaenssens E.M."/>
            <person name="Heins A."/>
            <person name="Fuchs B.M."/>
            <person name="Amann R."/>
            <person name="Moraru C."/>
        </authorList>
    </citation>
    <scope>NUCLEOTIDE SEQUENCE</scope>
</reference>
<accession>A0A8E4ZBV8</accession>
<keyword evidence="2" id="KW-1185">Reference proteome</keyword>
<protein>
    <submittedName>
        <fullName evidence="1">Uncharacterized protein</fullName>
    </submittedName>
</protein>
<evidence type="ECO:0000313" key="1">
    <source>
        <dbReference type="EMBL" id="QQV89992.1"/>
    </source>
</evidence>
<name>A0A8E4ZBV8_9CAUD</name>
<organism evidence="1 2">
    <name type="scientific">Cellulophaga phage Ingeline_1</name>
    <dbReference type="NCBI Taxonomy" id="2745674"/>
    <lineage>
        <taxon>Viruses</taxon>
        <taxon>Duplodnaviria</taxon>
        <taxon>Heunggongvirae</taxon>
        <taxon>Uroviricota</taxon>
        <taxon>Caudoviricetes</taxon>
        <taxon>Duneviridae</taxon>
        <taxon>Ingelinevirus</taxon>
        <taxon>Ingelinevirus ingeline</taxon>
    </lineage>
</organism>
<dbReference type="EMBL" id="MT732435">
    <property type="protein sequence ID" value="QQV89992.1"/>
    <property type="molecule type" value="Genomic_DNA"/>
</dbReference>
<gene>
    <name evidence="1" type="ORF">Ingeline1_48</name>
</gene>